<feature type="domain" description="N-acetyltransferase" evidence="3">
    <location>
        <begin position="9"/>
        <end position="163"/>
    </location>
</feature>
<dbReference type="Gene3D" id="3.40.630.30">
    <property type="match status" value="1"/>
</dbReference>
<dbReference type="InterPro" id="IPR000182">
    <property type="entry name" value="GNAT_dom"/>
</dbReference>
<keyword evidence="2" id="KW-0012">Acyltransferase</keyword>
<accession>A0ABT3RCM4</accession>
<dbReference type="CDD" id="cd04301">
    <property type="entry name" value="NAT_SF"/>
    <property type="match status" value="1"/>
</dbReference>
<dbReference type="SUPFAM" id="SSF55729">
    <property type="entry name" value="Acyl-CoA N-acyltransferases (Nat)"/>
    <property type="match status" value="1"/>
</dbReference>
<keyword evidence="5" id="KW-1185">Reference proteome</keyword>
<sequence length="171" mass="19216">METATSRSVLVSEMLPEHYPQVKEIYESGIATNNATLETKAPEWEGWDNKFLKACRLVALARDGRVAGWAALTAVSGRCVYQGVAEDTVYVHPEYKGQGIGKLLLMQLIEASEQAGIWTLQAHILKENNASVRLHEQCGFRVVGLRERLGQLHGQWRDTWLLERRSNKVGI</sequence>
<reference evidence="4 5" key="1">
    <citation type="submission" date="2022-11" db="EMBL/GenBank/DDBJ databases">
        <title>The characterization of three novel Bacteroidetes species and genomic analysis of their roles in tidal elemental geochemical cycles.</title>
        <authorList>
            <person name="Ma K.-J."/>
        </authorList>
    </citation>
    <scope>NUCLEOTIDE SEQUENCE [LARGE SCALE GENOMIC DNA]</scope>
    <source>
        <strain evidence="4 5">M82</strain>
    </source>
</reference>
<gene>
    <name evidence="4" type="ORF">OO017_06640</name>
</gene>
<dbReference type="Pfam" id="PF00583">
    <property type="entry name" value="Acetyltransf_1"/>
    <property type="match status" value="1"/>
</dbReference>
<evidence type="ECO:0000313" key="5">
    <source>
        <dbReference type="Proteomes" id="UP001207228"/>
    </source>
</evidence>
<evidence type="ECO:0000259" key="3">
    <source>
        <dbReference type="PROSITE" id="PS51186"/>
    </source>
</evidence>
<evidence type="ECO:0000256" key="2">
    <source>
        <dbReference type="ARBA" id="ARBA00023315"/>
    </source>
</evidence>
<dbReference type="RefSeq" id="WP_266051678.1">
    <property type="nucleotide sequence ID" value="NZ_JAPFQO010000003.1"/>
</dbReference>
<name>A0ABT3RCM4_9BACT</name>
<dbReference type="PROSITE" id="PS51186">
    <property type="entry name" value="GNAT"/>
    <property type="match status" value="1"/>
</dbReference>
<dbReference type="EMBL" id="JAPFQO010000003">
    <property type="protein sequence ID" value="MCX2739616.1"/>
    <property type="molecule type" value="Genomic_DNA"/>
</dbReference>
<dbReference type="InterPro" id="IPR016181">
    <property type="entry name" value="Acyl_CoA_acyltransferase"/>
</dbReference>
<comment type="caution">
    <text evidence="4">The sequence shown here is derived from an EMBL/GenBank/DDBJ whole genome shotgun (WGS) entry which is preliminary data.</text>
</comment>
<dbReference type="PANTHER" id="PTHR43072:SF23">
    <property type="entry name" value="UPF0039 PROTEIN C11D3.02C"/>
    <property type="match status" value="1"/>
</dbReference>
<dbReference type="PANTHER" id="PTHR43072">
    <property type="entry name" value="N-ACETYLTRANSFERASE"/>
    <property type="match status" value="1"/>
</dbReference>
<evidence type="ECO:0000256" key="1">
    <source>
        <dbReference type="ARBA" id="ARBA00022679"/>
    </source>
</evidence>
<evidence type="ECO:0000313" key="4">
    <source>
        <dbReference type="EMBL" id="MCX2739616.1"/>
    </source>
</evidence>
<protein>
    <submittedName>
        <fullName evidence="4">GNAT family N-acetyltransferase</fullName>
    </submittedName>
</protein>
<proteinExistence type="predicted"/>
<dbReference type="Proteomes" id="UP001207228">
    <property type="component" value="Unassembled WGS sequence"/>
</dbReference>
<organism evidence="4 5">
    <name type="scientific">Pontibacter anaerobius</name>
    <dbReference type="NCBI Taxonomy" id="2993940"/>
    <lineage>
        <taxon>Bacteria</taxon>
        <taxon>Pseudomonadati</taxon>
        <taxon>Bacteroidota</taxon>
        <taxon>Cytophagia</taxon>
        <taxon>Cytophagales</taxon>
        <taxon>Hymenobacteraceae</taxon>
        <taxon>Pontibacter</taxon>
    </lineage>
</organism>
<keyword evidence="1" id="KW-0808">Transferase</keyword>